<proteinExistence type="predicted"/>
<dbReference type="Gene3D" id="3.30.2090.10">
    <property type="entry name" value="Multidrug efflux transporter AcrB TolC docking domain, DN and DC subdomains"/>
    <property type="match status" value="2"/>
</dbReference>
<feature type="transmembrane region" description="Helical" evidence="2">
    <location>
        <begin position="458"/>
        <end position="477"/>
    </location>
</feature>
<dbReference type="PANTHER" id="PTHR32063">
    <property type="match status" value="1"/>
</dbReference>
<dbReference type="RefSeq" id="WP_236591817.1">
    <property type="nucleotide sequence ID" value="NZ_CAJHCP010000005.1"/>
</dbReference>
<feature type="transmembrane region" description="Helical" evidence="2">
    <location>
        <begin position="880"/>
        <end position="902"/>
    </location>
</feature>
<keyword evidence="2" id="KW-1133">Transmembrane helix</keyword>
<feature type="transmembrane region" description="Helical" evidence="2">
    <location>
        <begin position="984"/>
        <end position="1003"/>
    </location>
</feature>
<dbReference type="Gene3D" id="3.30.70.1440">
    <property type="entry name" value="Multidrug efflux transporter AcrB pore domain"/>
    <property type="match status" value="1"/>
</dbReference>
<feature type="transmembrane region" description="Helical" evidence="2">
    <location>
        <begin position="1015"/>
        <end position="1038"/>
    </location>
</feature>
<feature type="transmembrane region" description="Helical" evidence="2">
    <location>
        <begin position="334"/>
        <end position="353"/>
    </location>
</feature>
<evidence type="ECO:0000256" key="2">
    <source>
        <dbReference type="SAM" id="Phobius"/>
    </source>
</evidence>
<dbReference type="Gene3D" id="1.20.1640.10">
    <property type="entry name" value="Multidrug efflux transporter AcrB transmembrane domain"/>
    <property type="match status" value="2"/>
</dbReference>
<protein>
    <submittedName>
        <fullName evidence="3">Cobalt-zinc-cadmium resistance protein CzcA</fullName>
    </submittedName>
</protein>
<dbReference type="SUPFAM" id="SSF82866">
    <property type="entry name" value="Multidrug efflux transporter AcrB transmembrane domain"/>
    <property type="match status" value="2"/>
</dbReference>
<feature type="transmembrane region" description="Helical" evidence="2">
    <location>
        <begin position="909"/>
        <end position="927"/>
    </location>
</feature>
<dbReference type="Gene3D" id="3.30.70.1430">
    <property type="entry name" value="Multidrug efflux transporter AcrB pore domain"/>
    <property type="match status" value="2"/>
</dbReference>
<dbReference type="PANTHER" id="PTHR32063:SF8">
    <property type="entry name" value="CATION EFFLUX PROTEIN"/>
    <property type="match status" value="1"/>
</dbReference>
<keyword evidence="2" id="KW-0812">Transmembrane</keyword>
<feature type="transmembrane region" description="Helical" evidence="2">
    <location>
        <begin position="933"/>
        <end position="958"/>
    </location>
</feature>
<keyword evidence="4" id="KW-1185">Reference proteome</keyword>
<dbReference type="PRINTS" id="PR00702">
    <property type="entry name" value="ACRIFLAVINRP"/>
</dbReference>
<dbReference type="SUPFAM" id="SSF82693">
    <property type="entry name" value="Multidrug efflux transporter AcrB pore domain, PN1, PN2, PC1 and PC2 subdomains"/>
    <property type="match status" value="2"/>
</dbReference>
<feature type="compositionally biased region" description="Basic and acidic residues" evidence="1">
    <location>
        <begin position="1076"/>
        <end position="1086"/>
    </location>
</feature>
<dbReference type="SUPFAM" id="SSF82714">
    <property type="entry name" value="Multidrug efflux transporter AcrB TolC docking domain, DN and DC subdomains"/>
    <property type="match status" value="2"/>
</dbReference>
<dbReference type="Proteomes" id="UP000598032">
    <property type="component" value="Unassembled WGS sequence"/>
</dbReference>
<dbReference type="Gene3D" id="3.30.70.1320">
    <property type="entry name" value="Multidrug efflux transporter AcrB pore domain like"/>
    <property type="match status" value="1"/>
</dbReference>
<feature type="transmembrane region" description="Helical" evidence="2">
    <location>
        <begin position="431"/>
        <end position="452"/>
    </location>
</feature>
<evidence type="ECO:0000313" key="4">
    <source>
        <dbReference type="Proteomes" id="UP000598032"/>
    </source>
</evidence>
<feature type="transmembrane region" description="Helical" evidence="2">
    <location>
        <begin position="535"/>
        <end position="555"/>
    </location>
</feature>
<comment type="caution">
    <text evidence="3">The sequence shown here is derived from an EMBL/GenBank/DDBJ whole genome shotgun (WGS) entry which is preliminary data.</text>
</comment>
<reference evidence="3 4" key="1">
    <citation type="submission" date="2020-10" db="EMBL/GenBank/DDBJ databases">
        <authorList>
            <person name="Peeters C."/>
        </authorList>
    </citation>
    <scope>NUCLEOTIDE SEQUENCE [LARGE SCALE GENOMIC DNA]</scope>
    <source>
        <strain evidence="3 4">LMG 28140</strain>
    </source>
</reference>
<feature type="region of interest" description="Disordered" evidence="1">
    <location>
        <begin position="1045"/>
        <end position="1121"/>
    </location>
</feature>
<gene>
    <name evidence="3" type="primary">czcA_2</name>
    <name evidence="3" type="ORF">LMG28140_02676</name>
</gene>
<feature type="compositionally biased region" description="Gly residues" evidence="1">
    <location>
        <begin position="1092"/>
        <end position="1107"/>
    </location>
</feature>
<dbReference type="InterPro" id="IPR001036">
    <property type="entry name" value="Acrflvin-R"/>
</dbReference>
<feature type="transmembrane region" description="Helical" evidence="2">
    <location>
        <begin position="12"/>
        <end position="30"/>
    </location>
</feature>
<sequence length="1121" mass="119397">MWIVNVALKRPYTFIVMAILILLATPFVLFTTPVDVLPEINIPVVSIIWSYTGLSAEDMANRITSVNERSLTTTVNDIEHIESQSLAGIAILKIFLQPTANIQTAIAQTVAVEQAQLKQMPPGATPPLVISYSASSIPVIQLGLSSPKLSEQSLNDTALNFLRPQLVTIPGAAVPYPYGGKSRLISVDLDTRALLAKGLTPSDVVNAFNAQNLILPTGTAKIGPKEYTINMNGSPATVEGLNDIPVRTLNGATTYLREVAHVRDGFSPQTNIVRQNGHRGVLLSVLKNGSASTLSIVDSLKGLLPGARAALPPDLTITALFDQSVFVKAAVQGVVREALIAAALTAAMILLFLGNWRSTCIIAISIPLSILSSLIVLHALGQTINIMTLGGLALAVGILVDDATVTIENIERHLHMGTNLHDAILDGAGEIAIPALVSTLCICIVFVPMFFLTGVARYLFVPLAEAVVFAMIASYILSRTLVPTLAMLFMGHAHKPKEGAKPNLFMRLYQRFDRGFERMRAGYIMILSSVLTRRGVFGSVFLGFCVVSMGLVFVLGEDFFPTVDAGDIRLHMRAPTGTRIEETARLADQVENVIRQVVPQKDLGTILDNLGLPYSGINLSYSNSGTIGTLDGEIQVALNEDHKPSQIYMDKLRTILPQRFPGVEFFFQPADIVTQILNFGLPAAVDVQIAGADQQGNFDVARKLLKQVRMIPGTVDTHIQQKLDEPVINLQMDRTRLQQLNLNANNVSQNVLISLSGSSQTSPGFWFNNKNGVEYQVAVQTPQYQISSIDELLRTPVSATTNGPTQLLGNLVSVSPKNQFALVTHYNIRPVIDLYVSVENRDLGSVANQVDKLVNNVRGSLPRGSTITVRGQVQTMRSSFFGLGLGVAMAIVLVYLLIVVNFQSWVDPLIIISALPAALAGIVWMLFLTGTHLSVPALTGAIMTMGVATANSILMVAFARQRLLGGSPPLTAALEAGASRIRPVLMTAFAMIIGMIPMALGWGEGAEQNAPLGRAVIGGLLFATVSTLFFVPLVFAAIHSRLARKHRKDGGDDDGGGNGGGNHGGDGGGHGNDGGSGHEEGKRDSAGHGNEGKGSGNGGDRGNGGAGNEPAPAHGGAIQPA</sequence>
<feature type="transmembrane region" description="Helical" evidence="2">
    <location>
        <begin position="386"/>
        <end position="410"/>
    </location>
</feature>
<organism evidence="3 4">
    <name type="scientific">Paraburkholderia metrosideri</name>
    <dbReference type="NCBI Taxonomy" id="580937"/>
    <lineage>
        <taxon>Bacteria</taxon>
        <taxon>Pseudomonadati</taxon>
        <taxon>Pseudomonadota</taxon>
        <taxon>Betaproteobacteria</taxon>
        <taxon>Burkholderiales</taxon>
        <taxon>Burkholderiaceae</taxon>
        <taxon>Paraburkholderia</taxon>
    </lineage>
</organism>
<evidence type="ECO:0000313" key="3">
    <source>
        <dbReference type="EMBL" id="CAD6532839.1"/>
    </source>
</evidence>
<feature type="compositionally biased region" description="Low complexity" evidence="1">
    <location>
        <begin position="1108"/>
        <end position="1121"/>
    </location>
</feature>
<feature type="transmembrane region" description="Helical" evidence="2">
    <location>
        <begin position="360"/>
        <end position="380"/>
    </location>
</feature>
<dbReference type="EMBL" id="CAJHCP010000005">
    <property type="protein sequence ID" value="CAD6532839.1"/>
    <property type="molecule type" value="Genomic_DNA"/>
</dbReference>
<feature type="compositionally biased region" description="Gly residues" evidence="1">
    <location>
        <begin position="1056"/>
        <end position="1075"/>
    </location>
</feature>
<keyword evidence="2" id="KW-0472">Membrane</keyword>
<accession>A0ABN7HR96</accession>
<dbReference type="InterPro" id="IPR027463">
    <property type="entry name" value="AcrB_DN_DC_subdom"/>
</dbReference>
<evidence type="ECO:0000256" key="1">
    <source>
        <dbReference type="SAM" id="MobiDB-lite"/>
    </source>
</evidence>
<name>A0ABN7HR96_9BURK</name>
<dbReference type="Pfam" id="PF00873">
    <property type="entry name" value="ACR_tran"/>
    <property type="match status" value="1"/>
</dbReference>